<reference evidence="1" key="1">
    <citation type="submission" date="2021-06" db="EMBL/GenBank/DDBJ databases">
        <title>Comparative genomics, transcriptomics and evolutionary studies reveal genomic signatures of adaptation to plant cell wall in hemibiotrophic fungi.</title>
        <authorList>
            <consortium name="DOE Joint Genome Institute"/>
            <person name="Baroncelli R."/>
            <person name="Diaz J.F."/>
            <person name="Benocci T."/>
            <person name="Peng M."/>
            <person name="Battaglia E."/>
            <person name="Haridas S."/>
            <person name="Andreopoulos W."/>
            <person name="Labutti K."/>
            <person name="Pangilinan J."/>
            <person name="Floch G.L."/>
            <person name="Makela M.R."/>
            <person name="Henrissat B."/>
            <person name="Grigoriev I.V."/>
            <person name="Crouch J.A."/>
            <person name="De Vries R.P."/>
            <person name="Sukno S.A."/>
            <person name="Thon M.R."/>
        </authorList>
    </citation>
    <scope>NUCLEOTIDE SEQUENCE</scope>
    <source>
        <strain evidence="1">MAFF235873</strain>
    </source>
</reference>
<gene>
    <name evidence="1" type="ORF">LX32DRAFT_148744</name>
</gene>
<dbReference type="AlphaFoldDB" id="A0AAD9H722"/>
<protein>
    <submittedName>
        <fullName evidence="1">Uncharacterized protein</fullName>
    </submittedName>
</protein>
<dbReference type="Proteomes" id="UP001232148">
    <property type="component" value="Unassembled WGS sequence"/>
</dbReference>
<sequence>MPACLSSVAATSSSVTLQLCRTQHEALYSCLADSCLTEEMISHYEPMVVSASPPAILCLWPSCCILTAHIDPETRLSTAQTAPSIPFWMKDQQTLYCVDREPAAEPAAGGLVAIVHPP</sequence>
<organism evidence="1 2">
    <name type="scientific">Colletotrichum zoysiae</name>
    <dbReference type="NCBI Taxonomy" id="1216348"/>
    <lineage>
        <taxon>Eukaryota</taxon>
        <taxon>Fungi</taxon>
        <taxon>Dikarya</taxon>
        <taxon>Ascomycota</taxon>
        <taxon>Pezizomycotina</taxon>
        <taxon>Sordariomycetes</taxon>
        <taxon>Hypocreomycetidae</taxon>
        <taxon>Glomerellales</taxon>
        <taxon>Glomerellaceae</taxon>
        <taxon>Colletotrichum</taxon>
        <taxon>Colletotrichum graminicola species complex</taxon>
    </lineage>
</organism>
<evidence type="ECO:0000313" key="1">
    <source>
        <dbReference type="EMBL" id="KAK2023333.1"/>
    </source>
</evidence>
<keyword evidence="2" id="KW-1185">Reference proteome</keyword>
<proteinExistence type="predicted"/>
<evidence type="ECO:0000313" key="2">
    <source>
        <dbReference type="Proteomes" id="UP001232148"/>
    </source>
</evidence>
<accession>A0AAD9H722</accession>
<comment type="caution">
    <text evidence="1">The sequence shown here is derived from an EMBL/GenBank/DDBJ whole genome shotgun (WGS) entry which is preliminary data.</text>
</comment>
<name>A0AAD9H722_9PEZI</name>
<dbReference type="EMBL" id="MU843004">
    <property type="protein sequence ID" value="KAK2023333.1"/>
    <property type="molecule type" value="Genomic_DNA"/>
</dbReference>